<evidence type="ECO:0000313" key="4">
    <source>
        <dbReference type="EMBL" id="SUZ82599.1"/>
    </source>
</evidence>
<accession>A0A381QVJ9</accession>
<dbReference type="InterPro" id="IPR002821">
    <property type="entry name" value="Hydantoinase_A"/>
</dbReference>
<dbReference type="Pfam" id="PF01968">
    <property type="entry name" value="Hydantoinase_A"/>
    <property type="match status" value="1"/>
</dbReference>
<organism evidence="4">
    <name type="scientific">marine metagenome</name>
    <dbReference type="NCBI Taxonomy" id="408172"/>
    <lineage>
        <taxon>unclassified sequences</taxon>
        <taxon>metagenomes</taxon>
        <taxon>ecological metagenomes</taxon>
    </lineage>
</organism>
<evidence type="ECO:0000259" key="2">
    <source>
        <dbReference type="Pfam" id="PF05378"/>
    </source>
</evidence>
<evidence type="ECO:0000259" key="3">
    <source>
        <dbReference type="Pfam" id="PF19278"/>
    </source>
</evidence>
<dbReference type="InterPro" id="IPR045079">
    <property type="entry name" value="Oxoprolinase-like"/>
</dbReference>
<dbReference type="GO" id="GO:0017168">
    <property type="term" value="F:5-oxoprolinase (ATP-hydrolyzing) activity"/>
    <property type="evidence" value="ECO:0007669"/>
    <property type="project" value="TreeGrafter"/>
</dbReference>
<sequence>MSTRLAIDIGGTFTDVVLQCETERFTTKVLTTHVDPSDGALAAVATVLDDSSIKSSSIELVVHGTTLATNALIQRRGAKTALLTTAGHRDVIEMAFENRFDQYDLNIDRARPLVPRALRLPIAERIDAAGEVVTALDAASVDAALDILETAQIESVAIGFLHSYANPKHEELVAARLHERLMDVAVSRSSAVCPEIREYERFSTTCANAYVLPLMSRYLVQLESQLVGLGISCPMLMMTSGGGLTTFETAARFPIRLVESGPAGGAILAAQIAAELNLDKVLSFDMGGTTAKICLIDSAVPQFSRAFEVDRRYRFKKGSGLPVRIPVIEMVEIGAGGGSIASVDNLSRVRVGPESTGSEPGPACYGKEGREATVTDADVVMGRIDEERFASGNITLDVDAAARAVKEAVGDVLDFDLHHAAFAISEIVDENMATAARSHASEWGKALAGRTLIAFGGAAPIHAARLASKLGIERVLIPADASVGSAIGFLIAPVSYEVVRSRYLTLSAFDGELIQAVIAEMREEATAIVSSASIGQSVTEITKAYMRYIGQGYEVAVEFDPRYTRNQMIEAFEESYADLYGRIIPGLDIEVLSWTLTLTAERKGSIPIDETSTSASHDGDYPTRLMNDDGQLVPTKVISRDQLSTDEPLQGPMLVIEDQTTTVVPSRFAFHLDARGHVVMESVER</sequence>
<dbReference type="Pfam" id="PF19278">
    <property type="entry name" value="Hydant_A_C"/>
    <property type="match status" value="1"/>
</dbReference>
<proteinExistence type="predicted"/>
<evidence type="ECO:0008006" key="5">
    <source>
        <dbReference type="Google" id="ProtNLM"/>
    </source>
</evidence>
<feature type="domain" description="Hydantoinase/oxoprolinase N-terminal" evidence="2">
    <location>
        <begin position="4"/>
        <end position="179"/>
    </location>
</feature>
<evidence type="ECO:0000259" key="1">
    <source>
        <dbReference type="Pfam" id="PF01968"/>
    </source>
</evidence>
<dbReference type="InterPro" id="IPR008040">
    <property type="entry name" value="Hydant_A_N"/>
</dbReference>
<protein>
    <recommendedName>
        <fullName evidence="5">Hydantoinase A/oxoprolinase domain-containing protein</fullName>
    </recommendedName>
</protein>
<dbReference type="GO" id="GO:0006749">
    <property type="term" value="P:glutathione metabolic process"/>
    <property type="evidence" value="ECO:0007669"/>
    <property type="project" value="TreeGrafter"/>
</dbReference>
<dbReference type="InterPro" id="IPR049517">
    <property type="entry name" value="ACX-like_C"/>
</dbReference>
<dbReference type="GO" id="GO:0005829">
    <property type="term" value="C:cytosol"/>
    <property type="evidence" value="ECO:0007669"/>
    <property type="project" value="TreeGrafter"/>
</dbReference>
<name>A0A381QVJ9_9ZZZZ</name>
<dbReference type="Pfam" id="PF05378">
    <property type="entry name" value="Hydant_A_N"/>
    <property type="match status" value="1"/>
</dbReference>
<dbReference type="PANTHER" id="PTHR11365">
    <property type="entry name" value="5-OXOPROLINASE RELATED"/>
    <property type="match status" value="1"/>
</dbReference>
<feature type="domain" description="Hydantoinase A/oxoprolinase" evidence="1">
    <location>
        <begin position="201"/>
        <end position="497"/>
    </location>
</feature>
<dbReference type="EMBL" id="UINC01001515">
    <property type="protein sequence ID" value="SUZ82599.1"/>
    <property type="molecule type" value="Genomic_DNA"/>
</dbReference>
<dbReference type="AlphaFoldDB" id="A0A381QVJ9"/>
<dbReference type="PANTHER" id="PTHR11365:SF23">
    <property type="entry name" value="HYPOTHETICAL 5-OXOPROLINASE (EUROFUNG)-RELATED"/>
    <property type="match status" value="1"/>
</dbReference>
<reference evidence="4" key="1">
    <citation type="submission" date="2018-05" db="EMBL/GenBank/DDBJ databases">
        <authorList>
            <person name="Lanie J.A."/>
            <person name="Ng W.-L."/>
            <person name="Kazmierczak K.M."/>
            <person name="Andrzejewski T.M."/>
            <person name="Davidsen T.M."/>
            <person name="Wayne K.J."/>
            <person name="Tettelin H."/>
            <person name="Glass J.I."/>
            <person name="Rusch D."/>
            <person name="Podicherti R."/>
            <person name="Tsui H.-C.T."/>
            <person name="Winkler M.E."/>
        </authorList>
    </citation>
    <scope>NUCLEOTIDE SEQUENCE</scope>
</reference>
<gene>
    <name evidence="4" type="ORF">METZ01_LOCUS35453</name>
</gene>
<feature type="domain" description="Acetophenone carboxylase-like C-terminal" evidence="3">
    <location>
        <begin position="513"/>
        <end position="674"/>
    </location>
</feature>